<evidence type="ECO:0000313" key="10">
    <source>
        <dbReference type="EMBL" id="KAJ9590525.1"/>
    </source>
</evidence>
<keyword evidence="5 8" id="KW-0472">Membrane</keyword>
<dbReference type="PANTHER" id="PTHR42643">
    <property type="entry name" value="IONOTROPIC RECEPTOR 20A-RELATED"/>
    <property type="match status" value="1"/>
</dbReference>
<dbReference type="Proteomes" id="UP001233999">
    <property type="component" value="Unassembled WGS sequence"/>
</dbReference>
<evidence type="ECO:0000256" key="4">
    <source>
        <dbReference type="ARBA" id="ARBA00022989"/>
    </source>
</evidence>
<keyword evidence="6" id="KW-0675">Receptor</keyword>
<feature type="transmembrane region" description="Helical" evidence="8">
    <location>
        <begin position="347"/>
        <end position="367"/>
    </location>
</feature>
<dbReference type="Gene3D" id="1.10.287.70">
    <property type="match status" value="1"/>
</dbReference>
<proteinExistence type="predicted"/>
<accession>A0AAD8A0U9</accession>
<dbReference type="AlphaFoldDB" id="A0AAD8A0U9"/>
<feature type="chain" id="PRO_5042125593" evidence="9">
    <location>
        <begin position="19"/>
        <end position="617"/>
    </location>
</feature>
<dbReference type="GO" id="GO:0005886">
    <property type="term" value="C:plasma membrane"/>
    <property type="evidence" value="ECO:0007669"/>
    <property type="project" value="UniProtKB-SubCell"/>
</dbReference>
<evidence type="ECO:0000256" key="8">
    <source>
        <dbReference type="SAM" id="Phobius"/>
    </source>
</evidence>
<sequence length="617" mass="71893">MKKIIALILLLHISCIFCILNIPIRNNNLDEEISKSILEISRRYFSKTSHIFMQSLSMENGDFGTRGRYNNVYILAKLHEKLEIPVIMYIYMDYMMWNIHKPEESQVLVFILPKTSIKIQLRLFVDFIFKTYMDILYPNMHIVIVSPSIPATHAEKLHIADVVLSIIWYCLREVNTIYITPRDTYINYSNILEVYSWFPDKQPKECLKNMYRPKITRIALWIPKRSNFTHHLFPSKDIKDMKNCELLVILSNMPPYLMKQENNKVSGYFPEILETLSKTNNIKLKYVFSRKNERNRYDIVLPVVLEPNAYSKYRRYLTYPLFIFSDSWYVPIIPISKWQSIIRIFSVEMWIIVVAAYLMGATTFWLLKDGNDLVKSFIDTLRTLLCFGIPVNYQGALSTIFFSLWLLFCLQINTAYQSSLIGFMEEPGIYPPITDTDELESSGFVKESSIYFGNSYIYSTGDNVSAKIPHCGNIENCLYRMIQYKKTATLGPTIFTDMLLTYMSIGKKIPDIISLKPDISTTHYAAIVELGPFLTKRFDHITSSLFSAGVIVYQHRHLHHIAKNVVRKKFTSKEKLFAITLSHVQGPFYLLVMGLILTFIVFLTELLLKAYGNRKCN</sequence>
<gene>
    <name evidence="10" type="ORF">L9F63_016427</name>
</gene>
<keyword evidence="4 8" id="KW-1133">Transmembrane helix</keyword>
<dbReference type="PANTHER" id="PTHR42643:SF30">
    <property type="entry name" value="IONOTROPIC RECEPTOR 40A-RELATED"/>
    <property type="match status" value="1"/>
</dbReference>
<evidence type="ECO:0000256" key="5">
    <source>
        <dbReference type="ARBA" id="ARBA00023136"/>
    </source>
</evidence>
<keyword evidence="11" id="KW-1185">Reference proteome</keyword>
<dbReference type="InterPro" id="IPR052192">
    <property type="entry name" value="Insect_Ionotropic_Sensory_Rcpt"/>
</dbReference>
<evidence type="ECO:0000256" key="1">
    <source>
        <dbReference type="ARBA" id="ARBA00004651"/>
    </source>
</evidence>
<keyword evidence="2" id="KW-1003">Cell membrane</keyword>
<feature type="transmembrane region" description="Helical" evidence="8">
    <location>
        <begin position="588"/>
        <end position="608"/>
    </location>
</feature>
<reference evidence="10" key="2">
    <citation type="submission" date="2023-05" db="EMBL/GenBank/DDBJ databases">
        <authorList>
            <person name="Fouks B."/>
        </authorList>
    </citation>
    <scope>NUCLEOTIDE SEQUENCE</scope>
    <source>
        <strain evidence="10">Stay&amp;Tobe</strain>
        <tissue evidence="10">Testes</tissue>
    </source>
</reference>
<keyword evidence="7" id="KW-0325">Glycoprotein</keyword>
<feature type="transmembrane region" description="Helical" evidence="8">
    <location>
        <begin position="387"/>
        <end position="410"/>
    </location>
</feature>
<feature type="signal peptide" evidence="9">
    <location>
        <begin position="1"/>
        <end position="18"/>
    </location>
</feature>
<keyword evidence="3 8" id="KW-0812">Transmembrane</keyword>
<comment type="subcellular location">
    <subcellularLocation>
        <location evidence="1">Cell membrane</location>
        <topology evidence="1">Multi-pass membrane protein</topology>
    </subcellularLocation>
</comment>
<evidence type="ECO:0000256" key="9">
    <source>
        <dbReference type="SAM" id="SignalP"/>
    </source>
</evidence>
<reference evidence="10" key="1">
    <citation type="journal article" date="2023" name="IScience">
        <title>Live-bearing cockroach genome reveals convergent evolutionary mechanisms linked to viviparity in insects and beyond.</title>
        <authorList>
            <person name="Fouks B."/>
            <person name="Harrison M.C."/>
            <person name="Mikhailova A.A."/>
            <person name="Marchal E."/>
            <person name="English S."/>
            <person name="Carruthers M."/>
            <person name="Jennings E.C."/>
            <person name="Chiamaka E.L."/>
            <person name="Frigard R.A."/>
            <person name="Pippel M."/>
            <person name="Attardo G.M."/>
            <person name="Benoit J.B."/>
            <person name="Bornberg-Bauer E."/>
            <person name="Tobe S.S."/>
        </authorList>
    </citation>
    <scope>NUCLEOTIDE SEQUENCE</scope>
    <source>
        <strain evidence="10">Stay&amp;Tobe</strain>
    </source>
</reference>
<keyword evidence="9" id="KW-0732">Signal</keyword>
<organism evidence="10 11">
    <name type="scientific">Diploptera punctata</name>
    <name type="common">Pacific beetle cockroach</name>
    <dbReference type="NCBI Taxonomy" id="6984"/>
    <lineage>
        <taxon>Eukaryota</taxon>
        <taxon>Metazoa</taxon>
        <taxon>Ecdysozoa</taxon>
        <taxon>Arthropoda</taxon>
        <taxon>Hexapoda</taxon>
        <taxon>Insecta</taxon>
        <taxon>Pterygota</taxon>
        <taxon>Neoptera</taxon>
        <taxon>Polyneoptera</taxon>
        <taxon>Dictyoptera</taxon>
        <taxon>Blattodea</taxon>
        <taxon>Blaberoidea</taxon>
        <taxon>Blaberidae</taxon>
        <taxon>Diplopterinae</taxon>
        <taxon>Diploptera</taxon>
    </lineage>
</organism>
<dbReference type="EMBL" id="JASPKZ010004210">
    <property type="protein sequence ID" value="KAJ9590525.1"/>
    <property type="molecule type" value="Genomic_DNA"/>
</dbReference>
<evidence type="ECO:0000256" key="3">
    <source>
        <dbReference type="ARBA" id="ARBA00022692"/>
    </source>
</evidence>
<evidence type="ECO:0000256" key="2">
    <source>
        <dbReference type="ARBA" id="ARBA00022475"/>
    </source>
</evidence>
<comment type="caution">
    <text evidence="10">The sequence shown here is derived from an EMBL/GenBank/DDBJ whole genome shotgun (WGS) entry which is preliminary data.</text>
</comment>
<feature type="transmembrane region" description="Helical" evidence="8">
    <location>
        <begin position="488"/>
        <end position="505"/>
    </location>
</feature>
<evidence type="ECO:0000313" key="11">
    <source>
        <dbReference type="Proteomes" id="UP001233999"/>
    </source>
</evidence>
<evidence type="ECO:0000256" key="7">
    <source>
        <dbReference type="ARBA" id="ARBA00023180"/>
    </source>
</evidence>
<protein>
    <submittedName>
        <fullName evidence="10">Uncharacterized protein</fullName>
    </submittedName>
</protein>
<evidence type="ECO:0000256" key="6">
    <source>
        <dbReference type="ARBA" id="ARBA00023170"/>
    </source>
</evidence>
<dbReference type="SUPFAM" id="SSF53850">
    <property type="entry name" value="Periplasmic binding protein-like II"/>
    <property type="match status" value="1"/>
</dbReference>
<name>A0AAD8A0U9_DIPPU</name>